<dbReference type="InterPro" id="IPR016181">
    <property type="entry name" value="Acyl_CoA_acyltransferase"/>
</dbReference>
<dbReference type="EMBL" id="JAWDGP010003066">
    <property type="protein sequence ID" value="KAK3777574.1"/>
    <property type="molecule type" value="Genomic_DNA"/>
</dbReference>
<comment type="caution">
    <text evidence="2">The sequence shown here is derived from an EMBL/GenBank/DDBJ whole genome shotgun (WGS) entry which is preliminary data.</text>
</comment>
<sequence length="379" mass="43371">MNYQRVPYEKGKFSVQDVQFRRALLSDFEAIMAFGDLYEGSDYLWALYEEFVSNPENYCIVAVLNDVVIGYGMSVIIDGGMTSVQRSGRISPEFKGNGIFIALQDELDKHIMRYKHKVLYETFSTKTKVDKVEPNNPFRPRYKAVFIRETRTVRFQQNMMPLDLKETSVSQTGVRKLGYADVKLLFETKEVSSELFPSRRLYHFMVGYRVLDANIHHLLCKRSGVYVTLTAKDESDLSSSSKKPCTGRGAYSVGCDFKAESNSAHLDLESVHRVCMMTNLFCFPTKSKGFCSFLDIYARPEAPHKHLSAHLQNMKREMQRRFPGRDGVINVLYGAPLNNEQLLSCFRDVGLGEMIPNGEKYGVLWERPKQLISNAMSKI</sequence>
<organism evidence="2 3">
    <name type="scientific">Elysia crispata</name>
    <name type="common">lettuce slug</name>
    <dbReference type="NCBI Taxonomy" id="231223"/>
    <lineage>
        <taxon>Eukaryota</taxon>
        <taxon>Metazoa</taxon>
        <taxon>Spiralia</taxon>
        <taxon>Lophotrochozoa</taxon>
        <taxon>Mollusca</taxon>
        <taxon>Gastropoda</taxon>
        <taxon>Heterobranchia</taxon>
        <taxon>Euthyneura</taxon>
        <taxon>Panpulmonata</taxon>
        <taxon>Sacoglossa</taxon>
        <taxon>Placobranchoidea</taxon>
        <taxon>Plakobranchidae</taxon>
        <taxon>Elysia</taxon>
    </lineage>
</organism>
<accession>A0AAE0ZXV7</accession>
<dbReference type="AlphaFoldDB" id="A0AAE0ZXV7"/>
<name>A0AAE0ZXV7_9GAST</name>
<dbReference type="Gene3D" id="3.40.630.30">
    <property type="match status" value="1"/>
</dbReference>
<protein>
    <recommendedName>
        <fullName evidence="1">N-acetyltransferase domain-containing protein</fullName>
    </recommendedName>
</protein>
<dbReference type="PANTHER" id="PTHR47403">
    <property type="entry name" value="LOC100145250 PROTEIN"/>
    <property type="match status" value="1"/>
</dbReference>
<dbReference type="SUPFAM" id="SSF55729">
    <property type="entry name" value="Acyl-CoA N-acyltransferases (Nat)"/>
    <property type="match status" value="1"/>
</dbReference>
<reference evidence="2" key="1">
    <citation type="journal article" date="2023" name="G3 (Bethesda)">
        <title>A reference genome for the long-term kleptoplast-retaining sea slug Elysia crispata morphotype clarki.</title>
        <authorList>
            <person name="Eastman K.E."/>
            <person name="Pendleton A.L."/>
            <person name="Shaikh M.A."/>
            <person name="Suttiyut T."/>
            <person name="Ogas R."/>
            <person name="Tomko P."/>
            <person name="Gavelis G."/>
            <person name="Widhalm J.R."/>
            <person name="Wisecaver J.H."/>
        </authorList>
    </citation>
    <scope>NUCLEOTIDE SEQUENCE</scope>
    <source>
        <strain evidence="2">ECLA1</strain>
    </source>
</reference>
<evidence type="ECO:0000313" key="2">
    <source>
        <dbReference type="EMBL" id="KAK3777574.1"/>
    </source>
</evidence>
<feature type="domain" description="N-acetyltransferase" evidence="1">
    <location>
        <begin position="18"/>
        <end position="202"/>
    </location>
</feature>
<dbReference type="InterPro" id="IPR000182">
    <property type="entry name" value="GNAT_dom"/>
</dbReference>
<dbReference type="PROSITE" id="PS51186">
    <property type="entry name" value="GNAT"/>
    <property type="match status" value="1"/>
</dbReference>
<evidence type="ECO:0000259" key="1">
    <source>
        <dbReference type="PROSITE" id="PS51186"/>
    </source>
</evidence>
<proteinExistence type="predicted"/>
<keyword evidence="3" id="KW-1185">Reference proteome</keyword>
<evidence type="ECO:0000313" key="3">
    <source>
        <dbReference type="Proteomes" id="UP001283361"/>
    </source>
</evidence>
<dbReference type="PANTHER" id="PTHR47403:SF6">
    <property type="entry name" value="N-ACETYLTRANSFERASE DOMAIN-CONTAINING PROTEIN"/>
    <property type="match status" value="1"/>
</dbReference>
<dbReference type="GO" id="GO:0016747">
    <property type="term" value="F:acyltransferase activity, transferring groups other than amino-acyl groups"/>
    <property type="evidence" value="ECO:0007669"/>
    <property type="project" value="InterPro"/>
</dbReference>
<gene>
    <name evidence="2" type="ORF">RRG08_021692</name>
</gene>
<dbReference type="Proteomes" id="UP001283361">
    <property type="component" value="Unassembled WGS sequence"/>
</dbReference>